<protein>
    <submittedName>
        <fullName evidence="1">Uncharacterized protein</fullName>
    </submittedName>
</protein>
<accession>G9ZD47</accession>
<reference evidence="1 2" key="1">
    <citation type="submission" date="2011-08" db="EMBL/GenBank/DDBJ databases">
        <authorList>
            <person name="Weinstock G."/>
            <person name="Sodergren E."/>
            <person name="Clifton S."/>
            <person name="Fulton L."/>
            <person name="Fulton B."/>
            <person name="Courtney L."/>
            <person name="Fronick C."/>
            <person name="Harrison M."/>
            <person name="Strong C."/>
            <person name="Farmer C."/>
            <person name="Delahaunty K."/>
            <person name="Markovic C."/>
            <person name="Hall O."/>
            <person name="Minx P."/>
            <person name="Tomlinson C."/>
            <person name="Mitreva M."/>
            <person name="Hou S."/>
            <person name="Chen J."/>
            <person name="Wollam A."/>
            <person name="Pepin K.H."/>
            <person name="Johnson M."/>
            <person name="Bhonagiri V."/>
            <person name="Zhang X."/>
            <person name="Suruliraj S."/>
            <person name="Warren W."/>
            <person name="Chinwalla A."/>
            <person name="Mardis E.R."/>
            <person name="Wilson R.K."/>
        </authorList>
    </citation>
    <scope>NUCLEOTIDE SEQUENCE [LARGE SCALE GENOMIC DNA]</scope>
    <source>
        <strain evidence="1 2">F0432</strain>
    </source>
</reference>
<gene>
    <name evidence="1" type="ORF">HMPREF9080_00681</name>
</gene>
<name>G9ZD47_9GAMM</name>
<dbReference type="AlphaFoldDB" id="G9ZD47"/>
<comment type="caution">
    <text evidence="1">The sequence shown here is derived from an EMBL/GenBank/DDBJ whole genome shotgun (WGS) entry which is preliminary data.</text>
</comment>
<evidence type="ECO:0000313" key="2">
    <source>
        <dbReference type="Proteomes" id="UP000004750"/>
    </source>
</evidence>
<sequence>MDECRLATDGIDAVGEEIKRVRRKEGFALTGMEETFCDGDAQFRVDVTQAFGHDGGLCAAEGAVQGGQLAVEVGGRDDVVIKQDEVADAGTGDGFGAVAAHAAEAGDEDGFAVQAADAIRTNEDFSAGVGGGHGIP</sequence>
<dbReference type="EMBL" id="AGCM01000034">
    <property type="protein sequence ID" value="EHM55512.1"/>
    <property type="molecule type" value="Genomic_DNA"/>
</dbReference>
<dbReference type="Proteomes" id="UP000004750">
    <property type="component" value="Unassembled WGS sequence"/>
</dbReference>
<dbReference type="HOGENOM" id="CLU_1871672_0_0_6"/>
<evidence type="ECO:0000313" key="1">
    <source>
        <dbReference type="EMBL" id="EHM55512.1"/>
    </source>
</evidence>
<organism evidence="1 2">
    <name type="scientific">Cardiobacterium valvarum F0432</name>
    <dbReference type="NCBI Taxonomy" id="797473"/>
    <lineage>
        <taxon>Bacteria</taxon>
        <taxon>Pseudomonadati</taxon>
        <taxon>Pseudomonadota</taxon>
        <taxon>Gammaproteobacteria</taxon>
        <taxon>Cardiobacteriales</taxon>
        <taxon>Cardiobacteriaceae</taxon>
        <taxon>Cardiobacterium</taxon>
    </lineage>
</organism>
<proteinExistence type="predicted"/>